<reference evidence="11" key="1">
    <citation type="journal article" date="2016" name="Proc. Natl. Acad. Sci. U.S.A.">
        <title>Lipid metabolic changes in an early divergent fungus govern the establishment of a mutualistic symbiosis with endobacteria.</title>
        <authorList>
            <person name="Lastovetsky O.A."/>
            <person name="Gaspar M.L."/>
            <person name="Mondo S.J."/>
            <person name="LaButti K.M."/>
            <person name="Sandor L."/>
            <person name="Grigoriev I.V."/>
            <person name="Henry S.A."/>
            <person name="Pawlowska T.E."/>
        </authorList>
    </citation>
    <scope>NUCLEOTIDE SEQUENCE [LARGE SCALE GENOMIC DNA]</scope>
    <source>
        <strain evidence="11">ATCC 52814</strain>
    </source>
</reference>
<gene>
    <name evidence="11" type="ORF">BCV72DRAFT_196718</name>
</gene>
<name>A0A1X0RII9_RHIZD</name>
<proteinExistence type="inferred from homology"/>
<dbReference type="GO" id="GO:0000794">
    <property type="term" value="C:condensed nuclear chromosome"/>
    <property type="evidence" value="ECO:0007669"/>
    <property type="project" value="TreeGrafter"/>
</dbReference>
<dbReference type="GO" id="GO:0051880">
    <property type="term" value="F:G-quadruplex DNA binding"/>
    <property type="evidence" value="ECO:0007669"/>
    <property type="project" value="TreeGrafter"/>
</dbReference>
<keyword evidence="6" id="KW-0479">Metal-binding</keyword>
<evidence type="ECO:0000256" key="6">
    <source>
        <dbReference type="ARBA" id="ARBA00022723"/>
    </source>
</evidence>
<dbReference type="EMBL" id="KV921854">
    <property type="protein sequence ID" value="ORE11820.1"/>
    <property type="molecule type" value="Genomic_DNA"/>
</dbReference>
<evidence type="ECO:0000256" key="7">
    <source>
        <dbReference type="ARBA" id="ARBA00022833"/>
    </source>
</evidence>
<evidence type="ECO:0000256" key="2">
    <source>
        <dbReference type="ARBA" id="ARBA00004123"/>
    </source>
</evidence>
<dbReference type="PANTHER" id="PTHR18867">
    <property type="entry name" value="RAD50"/>
    <property type="match status" value="1"/>
</dbReference>
<dbReference type="InterPro" id="IPR027417">
    <property type="entry name" value="P-loop_NTPase"/>
</dbReference>
<dbReference type="GO" id="GO:0046872">
    <property type="term" value="F:metal ion binding"/>
    <property type="evidence" value="ECO:0007669"/>
    <property type="project" value="UniProtKB-KW"/>
</dbReference>
<keyword evidence="5" id="KW-0158">Chromosome</keyword>
<evidence type="ECO:0000256" key="1">
    <source>
        <dbReference type="ARBA" id="ARBA00001947"/>
    </source>
</evidence>
<organism evidence="11">
    <name type="scientific">Rhizopus microsporus var. microsporus</name>
    <dbReference type="NCBI Taxonomy" id="86635"/>
    <lineage>
        <taxon>Eukaryota</taxon>
        <taxon>Fungi</taxon>
        <taxon>Fungi incertae sedis</taxon>
        <taxon>Mucoromycota</taxon>
        <taxon>Mucoromycotina</taxon>
        <taxon>Mucoromycetes</taxon>
        <taxon>Mucorales</taxon>
        <taxon>Mucorineae</taxon>
        <taxon>Rhizopodaceae</taxon>
        <taxon>Rhizopus</taxon>
    </lineage>
</organism>
<dbReference type="Gene3D" id="3.40.50.300">
    <property type="entry name" value="P-loop containing nucleotide triphosphate hydrolases"/>
    <property type="match status" value="1"/>
</dbReference>
<evidence type="ECO:0000256" key="4">
    <source>
        <dbReference type="ARBA" id="ARBA00009439"/>
    </source>
</evidence>
<dbReference type="GO" id="GO:0000722">
    <property type="term" value="P:telomere maintenance via recombination"/>
    <property type="evidence" value="ECO:0007669"/>
    <property type="project" value="TreeGrafter"/>
</dbReference>
<comment type="catalytic activity">
    <reaction evidence="9">
        <text>ATP + H2O = ADP + phosphate + H(+)</text>
        <dbReference type="Rhea" id="RHEA:13065"/>
        <dbReference type="ChEBI" id="CHEBI:15377"/>
        <dbReference type="ChEBI" id="CHEBI:15378"/>
        <dbReference type="ChEBI" id="CHEBI:30616"/>
        <dbReference type="ChEBI" id="CHEBI:43474"/>
        <dbReference type="ChEBI" id="CHEBI:456216"/>
    </reaction>
</comment>
<evidence type="ECO:0000256" key="3">
    <source>
        <dbReference type="ARBA" id="ARBA00004286"/>
    </source>
</evidence>
<evidence type="ECO:0000259" key="10">
    <source>
        <dbReference type="Pfam" id="PF13476"/>
    </source>
</evidence>
<sequence>MSQIESMAILGIRSFSPEEASYIKFNSPLTVIVGSNGSGKTTIIECLRYACTGDQPPNSKGGAFVNDPKVRYKKKKECTRLCACVCTNERH</sequence>
<feature type="domain" description="Rad50/SbcC-type AAA" evidence="10">
    <location>
        <begin position="7"/>
        <end position="80"/>
    </location>
</feature>
<dbReference type="Pfam" id="PF13476">
    <property type="entry name" value="AAA_23"/>
    <property type="match status" value="1"/>
</dbReference>
<dbReference type="SUPFAM" id="SSF52540">
    <property type="entry name" value="P-loop containing nucleoside triphosphate hydrolases"/>
    <property type="match status" value="1"/>
</dbReference>
<evidence type="ECO:0000256" key="5">
    <source>
        <dbReference type="ARBA" id="ARBA00022454"/>
    </source>
</evidence>
<protein>
    <recommendedName>
        <fullName evidence="10">Rad50/SbcC-type AAA domain-containing protein</fullName>
    </recommendedName>
</protein>
<dbReference type="GO" id="GO:0006302">
    <property type="term" value="P:double-strand break repair"/>
    <property type="evidence" value="ECO:0007669"/>
    <property type="project" value="InterPro"/>
</dbReference>
<dbReference type="GO" id="GO:0016887">
    <property type="term" value="F:ATP hydrolysis activity"/>
    <property type="evidence" value="ECO:0007669"/>
    <property type="project" value="InterPro"/>
</dbReference>
<evidence type="ECO:0000256" key="9">
    <source>
        <dbReference type="ARBA" id="ARBA00049360"/>
    </source>
</evidence>
<dbReference type="Proteomes" id="UP000242414">
    <property type="component" value="Unassembled WGS sequence"/>
</dbReference>
<keyword evidence="7" id="KW-0862">Zinc</keyword>
<dbReference type="InterPro" id="IPR038729">
    <property type="entry name" value="Rad50/SbcC_AAA"/>
</dbReference>
<dbReference type="GO" id="GO:0007004">
    <property type="term" value="P:telomere maintenance via telomerase"/>
    <property type="evidence" value="ECO:0007669"/>
    <property type="project" value="TreeGrafter"/>
</dbReference>
<comment type="cofactor">
    <cofactor evidence="1">
        <name>Zn(2+)</name>
        <dbReference type="ChEBI" id="CHEBI:29105"/>
    </cofactor>
</comment>
<dbReference type="GO" id="GO:0070192">
    <property type="term" value="P:chromosome organization involved in meiotic cell cycle"/>
    <property type="evidence" value="ECO:0007669"/>
    <property type="project" value="TreeGrafter"/>
</dbReference>
<dbReference type="OrthoDB" id="18797at2759"/>
<keyword evidence="8" id="KW-0539">Nucleus</keyword>
<comment type="subcellular location">
    <subcellularLocation>
        <location evidence="3">Chromosome</location>
    </subcellularLocation>
    <subcellularLocation>
        <location evidence="2">Nucleus</location>
    </subcellularLocation>
</comment>
<dbReference type="PANTHER" id="PTHR18867:SF12">
    <property type="entry name" value="DNA REPAIR PROTEIN RAD50"/>
    <property type="match status" value="1"/>
</dbReference>
<dbReference type="VEuPathDB" id="FungiDB:BCV72DRAFT_196718"/>
<comment type="similarity">
    <text evidence="4">Belongs to the SMC family. RAD50 subfamily.</text>
</comment>
<accession>A0A1X0RII9</accession>
<evidence type="ECO:0000256" key="8">
    <source>
        <dbReference type="ARBA" id="ARBA00023242"/>
    </source>
</evidence>
<dbReference type="GO" id="GO:0030870">
    <property type="term" value="C:Mre11 complex"/>
    <property type="evidence" value="ECO:0007669"/>
    <property type="project" value="TreeGrafter"/>
</dbReference>
<evidence type="ECO:0000313" key="11">
    <source>
        <dbReference type="EMBL" id="ORE11820.1"/>
    </source>
</evidence>
<dbReference type="GO" id="GO:0003691">
    <property type="term" value="F:double-stranded telomeric DNA binding"/>
    <property type="evidence" value="ECO:0007669"/>
    <property type="project" value="TreeGrafter"/>
</dbReference>
<dbReference type="GO" id="GO:0043047">
    <property type="term" value="F:single-stranded telomeric DNA binding"/>
    <property type="evidence" value="ECO:0007669"/>
    <property type="project" value="TreeGrafter"/>
</dbReference>
<dbReference type="AlphaFoldDB" id="A0A1X0RII9"/>